<keyword evidence="1" id="KW-0812">Transmembrane</keyword>
<evidence type="ECO:0000256" key="1">
    <source>
        <dbReference type="SAM" id="Phobius"/>
    </source>
</evidence>
<reference evidence="2 3" key="1">
    <citation type="journal article" date="2023" name="G3 (Bethesda)">
        <title>A chromosome-length genome assembly and annotation of blackberry (Rubus argutus, cv. 'Hillquist').</title>
        <authorList>
            <person name="Bruna T."/>
            <person name="Aryal R."/>
            <person name="Dudchenko O."/>
            <person name="Sargent D.J."/>
            <person name="Mead D."/>
            <person name="Buti M."/>
            <person name="Cavallini A."/>
            <person name="Hytonen T."/>
            <person name="Andres J."/>
            <person name="Pham M."/>
            <person name="Weisz D."/>
            <person name="Mascagni F."/>
            <person name="Usai G."/>
            <person name="Natali L."/>
            <person name="Bassil N."/>
            <person name="Fernandez G.E."/>
            <person name="Lomsadze A."/>
            <person name="Armour M."/>
            <person name="Olukolu B."/>
            <person name="Poorten T."/>
            <person name="Britton C."/>
            <person name="Davik J."/>
            <person name="Ashrafi H."/>
            <person name="Aiden E.L."/>
            <person name="Borodovsky M."/>
            <person name="Worthington M."/>
        </authorList>
    </citation>
    <scope>NUCLEOTIDE SEQUENCE [LARGE SCALE GENOMIC DNA]</scope>
    <source>
        <strain evidence="2">PI 553951</strain>
    </source>
</reference>
<feature type="transmembrane region" description="Helical" evidence="1">
    <location>
        <begin position="24"/>
        <end position="42"/>
    </location>
</feature>
<accession>A0AAW1W872</accession>
<dbReference type="AlphaFoldDB" id="A0AAW1W872"/>
<keyword evidence="3" id="KW-1185">Reference proteome</keyword>
<protein>
    <submittedName>
        <fullName evidence="2">Uncharacterized protein</fullName>
    </submittedName>
</protein>
<name>A0AAW1W872_RUBAR</name>
<gene>
    <name evidence="2" type="ORF">M0R45_028711</name>
</gene>
<comment type="caution">
    <text evidence="2">The sequence shown here is derived from an EMBL/GenBank/DDBJ whole genome shotgun (WGS) entry which is preliminary data.</text>
</comment>
<dbReference type="EMBL" id="JBEDUW010000006">
    <property type="protein sequence ID" value="KAK9920151.1"/>
    <property type="molecule type" value="Genomic_DNA"/>
</dbReference>
<sequence length="140" mass="15538">MEKPAAHQPRQIERTLTREERRSLLFFLCTAAFIFGVVSPVPPERYMAAADDKAAAALILLPADCVISMGFTLTLSMIRTVTSDLPRRLMIDLLLLCAVAGFTFVSFMTVSYLNVAVRLVVAVVTTVVFWVCELRELPEA</sequence>
<keyword evidence="1" id="KW-1133">Transmembrane helix</keyword>
<feature type="transmembrane region" description="Helical" evidence="1">
    <location>
        <begin position="54"/>
        <end position="77"/>
    </location>
</feature>
<evidence type="ECO:0000313" key="3">
    <source>
        <dbReference type="Proteomes" id="UP001457282"/>
    </source>
</evidence>
<proteinExistence type="predicted"/>
<evidence type="ECO:0000313" key="2">
    <source>
        <dbReference type="EMBL" id="KAK9920151.1"/>
    </source>
</evidence>
<dbReference type="Proteomes" id="UP001457282">
    <property type="component" value="Unassembled WGS sequence"/>
</dbReference>
<feature type="transmembrane region" description="Helical" evidence="1">
    <location>
        <begin position="115"/>
        <end position="132"/>
    </location>
</feature>
<organism evidence="2 3">
    <name type="scientific">Rubus argutus</name>
    <name type="common">Southern blackberry</name>
    <dbReference type="NCBI Taxonomy" id="59490"/>
    <lineage>
        <taxon>Eukaryota</taxon>
        <taxon>Viridiplantae</taxon>
        <taxon>Streptophyta</taxon>
        <taxon>Embryophyta</taxon>
        <taxon>Tracheophyta</taxon>
        <taxon>Spermatophyta</taxon>
        <taxon>Magnoliopsida</taxon>
        <taxon>eudicotyledons</taxon>
        <taxon>Gunneridae</taxon>
        <taxon>Pentapetalae</taxon>
        <taxon>rosids</taxon>
        <taxon>fabids</taxon>
        <taxon>Rosales</taxon>
        <taxon>Rosaceae</taxon>
        <taxon>Rosoideae</taxon>
        <taxon>Rosoideae incertae sedis</taxon>
        <taxon>Rubus</taxon>
    </lineage>
</organism>
<keyword evidence="1" id="KW-0472">Membrane</keyword>
<feature type="transmembrane region" description="Helical" evidence="1">
    <location>
        <begin position="89"/>
        <end position="109"/>
    </location>
</feature>